<protein>
    <recommendedName>
        <fullName evidence="11">Glycosyltransferase RgtA/B/C/D-like domain-containing protein</fullName>
    </recommendedName>
</protein>
<reference evidence="9" key="1">
    <citation type="submission" date="2020-10" db="EMBL/GenBank/DDBJ databases">
        <authorList>
            <person name="Gilroy R."/>
        </authorList>
    </citation>
    <scope>NUCLEOTIDE SEQUENCE</scope>
    <source>
        <strain evidence="9">CHK152-2871</strain>
    </source>
</reference>
<feature type="transmembrane region" description="Helical" evidence="8">
    <location>
        <begin position="117"/>
        <end position="133"/>
    </location>
</feature>
<dbReference type="EMBL" id="DVJQ01000002">
    <property type="protein sequence ID" value="HIS73423.1"/>
    <property type="molecule type" value="Genomic_DNA"/>
</dbReference>
<evidence type="ECO:0000256" key="8">
    <source>
        <dbReference type="SAM" id="Phobius"/>
    </source>
</evidence>
<evidence type="ECO:0008006" key="11">
    <source>
        <dbReference type="Google" id="ProtNLM"/>
    </source>
</evidence>
<organism evidence="9 10">
    <name type="scientific">Candidatus Galligastranaerophilus intestinavium</name>
    <dbReference type="NCBI Taxonomy" id="2840836"/>
    <lineage>
        <taxon>Bacteria</taxon>
        <taxon>Candidatus Galligastranaerophilus</taxon>
    </lineage>
</organism>
<dbReference type="PANTHER" id="PTHR33908:SF11">
    <property type="entry name" value="MEMBRANE PROTEIN"/>
    <property type="match status" value="1"/>
</dbReference>
<evidence type="ECO:0000256" key="2">
    <source>
        <dbReference type="ARBA" id="ARBA00022475"/>
    </source>
</evidence>
<sequence length="485" mass="57503">MREILKNNKIYFILLIFIFILAICLRLDMYIFNRSFWFDEAALALNVTDGSFFDLFGRLKYYQSAPPMFLFETKILTALFATQERIFRFIPFLCSLFLLPLFYVFSKYFLYGRYTRLFALFLFAINTNLIYYSTEFKPYALDVFAAISLPFLVLLLKFKRPVLLGIIFALFPWYSYASGLVEFALVFVLFAYVLKNKKHIKSFLLFLLPQIINLPLFALHLGAIESTRSFMAKIWSWGYIQSDFSNFTTLFLENVFYTFHPYKIVLKIFPLLLPVLLGLVCFFGAVLIFKRNKLKFYLLLCPFFAVLFFAYFGLYPFYDRMTLFLTPIYLMLFAKGLERFFQKSYGVILLVIFMLASIYPVALAQINMKNLPSQDLAIFLKLKENYKKGDMIILDETSTPQFIYYSRRYDFHTKNVMTEKMTKDSYGYLIYLNSLNKSKNYWFVRSNVRFPDTADTRDAIEFFGRDRGKFIRYNEGKTDLYYVGK</sequence>
<feature type="transmembrane region" description="Helical" evidence="8">
    <location>
        <begin position="296"/>
        <end position="315"/>
    </location>
</feature>
<feature type="transmembrane region" description="Helical" evidence="8">
    <location>
        <begin position="268"/>
        <end position="289"/>
    </location>
</feature>
<feature type="transmembrane region" description="Helical" evidence="8">
    <location>
        <begin position="163"/>
        <end position="191"/>
    </location>
</feature>
<evidence type="ECO:0000313" key="9">
    <source>
        <dbReference type="EMBL" id="HIS73423.1"/>
    </source>
</evidence>
<comment type="subcellular location">
    <subcellularLocation>
        <location evidence="1">Cell membrane</location>
        <topology evidence="1">Multi-pass membrane protein</topology>
    </subcellularLocation>
</comment>
<feature type="transmembrane region" description="Helical" evidence="8">
    <location>
        <begin position="139"/>
        <end position="156"/>
    </location>
</feature>
<comment type="caution">
    <text evidence="9">The sequence shown here is derived from an EMBL/GenBank/DDBJ whole genome shotgun (WGS) entry which is preliminary data.</text>
</comment>
<evidence type="ECO:0000256" key="1">
    <source>
        <dbReference type="ARBA" id="ARBA00004651"/>
    </source>
</evidence>
<dbReference type="PANTHER" id="PTHR33908">
    <property type="entry name" value="MANNOSYLTRANSFERASE YKCB-RELATED"/>
    <property type="match status" value="1"/>
</dbReference>
<keyword evidence="4" id="KW-0808">Transferase</keyword>
<keyword evidence="7 8" id="KW-0472">Membrane</keyword>
<feature type="transmembrane region" description="Helical" evidence="8">
    <location>
        <begin position="203"/>
        <end position="223"/>
    </location>
</feature>
<gene>
    <name evidence="9" type="ORF">IAA86_00190</name>
</gene>
<dbReference type="Proteomes" id="UP000886865">
    <property type="component" value="Unassembled WGS sequence"/>
</dbReference>
<feature type="transmembrane region" description="Helical" evidence="8">
    <location>
        <begin position="344"/>
        <end position="363"/>
    </location>
</feature>
<evidence type="ECO:0000256" key="5">
    <source>
        <dbReference type="ARBA" id="ARBA00022692"/>
    </source>
</evidence>
<keyword evidence="3" id="KW-0328">Glycosyltransferase</keyword>
<dbReference type="GO" id="GO:0005886">
    <property type="term" value="C:plasma membrane"/>
    <property type="evidence" value="ECO:0007669"/>
    <property type="project" value="UniProtKB-SubCell"/>
</dbReference>
<accession>A0A9D1FGR2</accession>
<dbReference type="InterPro" id="IPR050297">
    <property type="entry name" value="LipidA_mod_glycosyltrf_83"/>
</dbReference>
<feature type="transmembrane region" description="Helical" evidence="8">
    <location>
        <begin position="86"/>
        <end position="105"/>
    </location>
</feature>
<reference evidence="9" key="2">
    <citation type="journal article" date="2021" name="PeerJ">
        <title>Extensive microbial diversity within the chicken gut microbiome revealed by metagenomics and culture.</title>
        <authorList>
            <person name="Gilroy R."/>
            <person name="Ravi A."/>
            <person name="Getino M."/>
            <person name="Pursley I."/>
            <person name="Horton D.L."/>
            <person name="Alikhan N.F."/>
            <person name="Baker D."/>
            <person name="Gharbi K."/>
            <person name="Hall N."/>
            <person name="Watson M."/>
            <person name="Adriaenssens E.M."/>
            <person name="Foster-Nyarko E."/>
            <person name="Jarju S."/>
            <person name="Secka A."/>
            <person name="Antonio M."/>
            <person name="Oren A."/>
            <person name="Chaudhuri R.R."/>
            <person name="La Ragione R."/>
            <person name="Hildebrand F."/>
            <person name="Pallen M.J."/>
        </authorList>
    </citation>
    <scope>NUCLEOTIDE SEQUENCE</scope>
    <source>
        <strain evidence="9">CHK152-2871</strain>
    </source>
</reference>
<evidence type="ECO:0000313" key="10">
    <source>
        <dbReference type="Proteomes" id="UP000886865"/>
    </source>
</evidence>
<dbReference type="AlphaFoldDB" id="A0A9D1FGR2"/>
<evidence type="ECO:0000256" key="6">
    <source>
        <dbReference type="ARBA" id="ARBA00022989"/>
    </source>
</evidence>
<evidence type="ECO:0000256" key="4">
    <source>
        <dbReference type="ARBA" id="ARBA00022679"/>
    </source>
</evidence>
<evidence type="ECO:0000256" key="7">
    <source>
        <dbReference type="ARBA" id="ARBA00023136"/>
    </source>
</evidence>
<keyword evidence="6 8" id="KW-1133">Transmembrane helix</keyword>
<name>A0A9D1FGR2_9BACT</name>
<keyword evidence="2" id="KW-1003">Cell membrane</keyword>
<keyword evidence="5 8" id="KW-0812">Transmembrane</keyword>
<feature type="transmembrane region" description="Helical" evidence="8">
    <location>
        <begin position="12"/>
        <end position="32"/>
    </location>
</feature>
<dbReference type="GO" id="GO:0016763">
    <property type="term" value="F:pentosyltransferase activity"/>
    <property type="evidence" value="ECO:0007669"/>
    <property type="project" value="TreeGrafter"/>
</dbReference>
<evidence type="ECO:0000256" key="3">
    <source>
        <dbReference type="ARBA" id="ARBA00022676"/>
    </source>
</evidence>
<dbReference type="GO" id="GO:0009103">
    <property type="term" value="P:lipopolysaccharide biosynthetic process"/>
    <property type="evidence" value="ECO:0007669"/>
    <property type="project" value="UniProtKB-ARBA"/>
</dbReference>
<feature type="transmembrane region" description="Helical" evidence="8">
    <location>
        <begin position="321"/>
        <end position="337"/>
    </location>
</feature>
<proteinExistence type="predicted"/>